<sequence length="226" mass="25119">MTNAEDDLPPLTNPEVLSINISSDFSSKQVNVRLDDTNYLLWKHQVFFTIHGHACEYFLDGSALIRPKVIVSETGETTLNDAYSQIFKQDCALPSWLLSTHGHGRFNTRLQCPANTRLVKEIYDTLTTCGSSVQEIEHIATILNGLPYDYDPFVAVITSSQESYALNRVVSVLMDAVSRLYAPLQHFPSINTTQVLSFPSNIVQPKTSQFYNPGTSSTTLQSPGQA</sequence>
<gene>
    <name evidence="1" type="ORF">GOBAR_AA02995</name>
</gene>
<reference evidence="1 2" key="1">
    <citation type="submission" date="2015-01" db="EMBL/GenBank/DDBJ databases">
        <title>Genome of allotetraploid Gossypium barbadense reveals genomic plasticity and fiber elongation in cotton evolution.</title>
        <authorList>
            <person name="Chen X."/>
            <person name="Liu X."/>
            <person name="Zhao B."/>
            <person name="Zheng H."/>
            <person name="Hu Y."/>
            <person name="Lu G."/>
            <person name="Yang C."/>
            <person name="Chen J."/>
            <person name="Shan C."/>
            <person name="Zhang L."/>
            <person name="Zhou Y."/>
            <person name="Wang L."/>
            <person name="Guo W."/>
            <person name="Bai Y."/>
            <person name="Ruan J."/>
            <person name="Shangguan X."/>
            <person name="Mao Y."/>
            <person name="Jiang J."/>
            <person name="Zhu Y."/>
            <person name="Lei J."/>
            <person name="Kang H."/>
            <person name="Chen S."/>
            <person name="He X."/>
            <person name="Wang R."/>
            <person name="Wang Y."/>
            <person name="Chen J."/>
            <person name="Wang L."/>
            <person name="Yu S."/>
            <person name="Wang B."/>
            <person name="Wei J."/>
            <person name="Song S."/>
            <person name="Lu X."/>
            <person name="Gao Z."/>
            <person name="Gu W."/>
            <person name="Deng X."/>
            <person name="Ma D."/>
            <person name="Wang S."/>
            <person name="Liang W."/>
            <person name="Fang L."/>
            <person name="Cai C."/>
            <person name="Zhu X."/>
            <person name="Zhou B."/>
            <person name="Zhang Y."/>
            <person name="Chen Z."/>
            <person name="Xu S."/>
            <person name="Zhu R."/>
            <person name="Wang S."/>
            <person name="Zhang T."/>
            <person name="Zhao G."/>
        </authorList>
    </citation>
    <scope>NUCLEOTIDE SEQUENCE [LARGE SCALE GENOMIC DNA]</scope>
    <source>
        <strain evidence="2">cv. Xinhai21</strain>
        <tissue evidence="1">Leaf</tissue>
    </source>
</reference>
<dbReference type="OrthoDB" id="994989at2759"/>
<dbReference type="AlphaFoldDB" id="A0A2P5YPX4"/>
<evidence type="ECO:0000313" key="2">
    <source>
        <dbReference type="Proteomes" id="UP000239757"/>
    </source>
</evidence>
<dbReference type="EMBL" id="KZ662915">
    <property type="protein sequence ID" value="PPS17578.1"/>
    <property type="molecule type" value="Genomic_DNA"/>
</dbReference>
<proteinExistence type="predicted"/>
<dbReference type="Proteomes" id="UP000239757">
    <property type="component" value="Unassembled WGS sequence"/>
</dbReference>
<dbReference type="PANTHER" id="PTHR47481">
    <property type="match status" value="1"/>
</dbReference>
<dbReference type="PANTHER" id="PTHR47481:SF34">
    <property type="entry name" value="CCHC-TYPE DOMAIN-CONTAINING PROTEIN"/>
    <property type="match status" value="1"/>
</dbReference>
<evidence type="ECO:0000313" key="1">
    <source>
        <dbReference type="EMBL" id="PPS17578.1"/>
    </source>
</evidence>
<name>A0A2P5YPX4_GOSBA</name>
<accession>A0A2P5YPX4</accession>
<evidence type="ECO:0008006" key="3">
    <source>
        <dbReference type="Google" id="ProtNLM"/>
    </source>
</evidence>
<organism evidence="1 2">
    <name type="scientific">Gossypium barbadense</name>
    <name type="common">Sea Island cotton</name>
    <name type="synonym">Hibiscus barbadensis</name>
    <dbReference type="NCBI Taxonomy" id="3634"/>
    <lineage>
        <taxon>Eukaryota</taxon>
        <taxon>Viridiplantae</taxon>
        <taxon>Streptophyta</taxon>
        <taxon>Embryophyta</taxon>
        <taxon>Tracheophyta</taxon>
        <taxon>Spermatophyta</taxon>
        <taxon>Magnoliopsida</taxon>
        <taxon>eudicotyledons</taxon>
        <taxon>Gunneridae</taxon>
        <taxon>Pentapetalae</taxon>
        <taxon>rosids</taxon>
        <taxon>malvids</taxon>
        <taxon>Malvales</taxon>
        <taxon>Malvaceae</taxon>
        <taxon>Malvoideae</taxon>
        <taxon>Gossypium</taxon>
    </lineage>
</organism>
<protein>
    <recommendedName>
        <fullName evidence="3">Retrotransposon Copia-like N-terminal domain-containing protein</fullName>
    </recommendedName>
</protein>